<dbReference type="InterPro" id="IPR057512">
    <property type="entry name" value="RTG2_C"/>
</dbReference>
<keyword evidence="4" id="KW-1185">Reference proteome</keyword>
<dbReference type="PANTHER" id="PTHR30005:SF0">
    <property type="entry name" value="RETROGRADE REGULATION PROTEIN 2"/>
    <property type="match status" value="1"/>
</dbReference>
<dbReference type="SUPFAM" id="SSF53067">
    <property type="entry name" value="Actin-like ATPase domain"/>
    <property type="match status" value="2"/>
</dbReference>
<dbReference type="FunFam" id="3.30.420.40:FF:000191">
    <property type="entry name" value="Retrograde regulation protein 2"/>
    <property type="match status" value="1"/>
</dbReference>
<proteinExistence type="predicted"/>
<name>A0A9P7ZD72_9HYPO</name>
<dbReference type="OrthoDB" id="2014654at2759"/>
<feature type="domain" description="Ppx/GppA phosphatase N-terminal" evidence="1">
    <location>
        <begin position="50"/>
        <end position="365"/>
    </location>
</feature>
<dbReference type="AlphaFoldDB" id="A0A9P7ZD72"/>
<dbReference type="Gene3D" id="3.30.420.150">
    <property type="entry name" value="Exopolyphosphatase. Domain 2"/>
    <property type="match status" value="1"/>
</dbReference>
<dbReference type="Pfam" id="PF23566">
    <property type="entry name" value="RTG2_C"/>
    <property type="match status" value="1"/>
</dbReference>
<dbReference type="GO" id="GO:0006357">
    <property type="term" value="P:regulation of transcription by RNA polymerase II"/>
    <property type="evidence" value="ECO:0007669"/>
    <property type="project" value="TreeGrafter"/>
</dbReference>
<feature type="domain" description="RTG2 C-terminal" evidence="2">
    <location>
        <begin position="372"/>
        <end position="576"/>
    </location>
</feature>
<dbReference type="PANTHER" id="PTHR30005">
    <property type="entry name" value="EXOPOLYPHOSPHATASE"/>
    <property type="match status" value="1"/>
</dbReference>
<comment type="caution">
    <text evidence="3">The sequence shown here is derived from an EMBL/GenBank/DDBJ whole genome shotgun (WGS) entry which is preliminary data.</text>
</comment>
<sequence length="591" mass="64403">MESSGILTIDNLPEKLPSWHPEDDSHVYAIVDMGSNGIRFSITSLAPPKARLLTPIYSTRAAISLFDALTPDDHGGLILPSATISDVAIALQDFARLAELHQVPRQNMMIFATEAMRRASNATELLAAVAKATGGCGVQILEPAVETLFGAVMGSRSALNTVDRGALFLDLGGGSVQITWVDTSLAAYETKAALAGCSMPYGAAKLTRILEEGDAELQISESNKLHELMKSAYDQLCVKFPKLQDIRQAYESGDTKACLDVYMCGGGFRGYGSMLMHADKHQPYPIPSIGTFTVDGATFKQVDEMIRINKEHDGKIFGLSKRRRRQFDAITRVVKAFIATVPNINRATFCQGSNRDGALMMKLPREIRESNPLVAIAAVSAQEKPIFDGILRKLSQALPQEVFASPNTPTVLSDEGLGCLYIREIWARGGYYADTNASYALHNAISRDSDAPGLTHLSRALLGLTVAARWGLGLGPADTKLAEGLEGIISRNSNDAVFWAKYIGAVTDVVASIFPVFPRDIDRFEKSLSFEAHIRPREEKKDRLEFDILISEDILAQVKPAGLIEKLKSTMKNGTKTPEKKIVARIDTLKS</sequence>
<dbReference type="Proteomes" id="UP000887229">
    <property type="component" value="Unassembled WGS sequence"/>
</dbReference>
<evidence type="ECO:0000259" key="1">
    <source>
        <dbReference type="Pfam" id="PF02541"/>
    </source>
</evidence>
<dbReference type="RefSeq" id="XP_046113451.1">
    <property type="nucleotide sequence ID" value="XM_046260221.1"/>
</dbReference>
<evidence type="ECO:0000313" key="4">
    <source>
        <dbReference type="Proteomes" id="UP000887229"/>
    </source>
</evidence>
<dbReference type="Pfam" id="PF02541">
    <property type="entry name" value="Ppx-GppA"/>
    <property type="match status" value="1"/>
</dbReference>
<reference evidence="3" key="1">
    <citation type="journal article" date="2021" name="IMA Fungus">
        <title>Genomic characterization of three marine fungi, including Emericellopsis atlantica sp. nov. with signatures of a generalist lifestyle and marine biomass degradation.</title>
        <authorList>
            <person name="Hagestad O.C."/>
            <person name="Hou L."/>
            <person name="Andersen J.H."/>
            <person name="Hansen E.H."/>
            <person name="Altermark B."/>
            <person name="Li C."/>
            <person name="Kuhnert E."/>
            <person name="Cox R.J."/>
            <person name="Crous P.W."/>
            <person name="Spatafora J.W."/>
            <person name="Lail K."/>
            <person name="Amirebrahimi M."/>
            <person name="Lipzen A."/>
            <person name="Pangilinan J."/>
            <person name="Andreopoulos W."/>
            <person name="Hayes R.D."/>
            <person name="Ng V."/>
            <person name="Grigoriev I.V."/>
            <person name="Jackson S.A."/>
            <person name="Sutton T.D.S."/>
            <person name="Dobson A.D.W."/>
            <person name="Rama T."/>
        </authorList>
    </citation>
    <scope>NUCLEOTIDE SEQUENCE</scope>
    <source>
        <strain evidence="3">TS7</strain>
    </source>
</reference>
<accession>A0A9P7ZD72</accession>
<gene>
    <name evidence="3" type="ORF">F5Z01DRAFT_494765</name>
</gene>
<protein>
    <submittedName>
        <fullName evidence="3">Ppx/GppA phosphatase family-domain-containing protein</fullName>
    </submittedName>
</protein>
<organism evidence="3 4">
    <name type="scientific">Emericellopsis atlantica</name>
    <dbReference type="NCBI Taxonomy" id="2614577"/>
    <lineage>
        <taxon>Eukaryota</taxon>
        <taxon>Fungi</taxon>
        <taxon>Dikarya</taxon>
        <taxon>Ascomycota</taxon>
        <taxon>Pezizomycotina</taxon>
        <taxon>Sordariomycetes</taxon>
        <taxon>Hypocreomycetidae</taxon>
        <taxon>Hypocreales</taxon>
        <taxon>Bionectriaceae</taxon>
        <taxon>Emericellopsis</taxon>
    </lineage>
</organism>
<dbReference type="Gene3D" id="3.30.420.40">
    <property type="match status" value="1"/>
</dbReference>
<dbReference type="EMBL" id="MU251303">
    <property type="protein sequence ID" value="KAG9249527.1"/>
    <property type="molecule type" value="Genomic_DNA"/>
</dbReference>
<dbReference type="InterPro" id="IPR050273">
    <property type="entry name" value="GppA/Ppx_hydrolase"/>
</dbReference>
<evidence type="ECO:0000313" key="3">
    <source>
        <dbReference type="EMBL" id="KAG9249527.1"/>
    </source>
</evidence>
<dbReference type="InterPro" id="IPR043129">
    <property type="entry name" value="ATPase_NBD"/>
</dbReference>
<dbReference type="GeneID" id="70291124"/>
<evidence type="ECO:0000259" key="2">
    <source>
        <dbReference type="Pfam" id="PF23566"/>
    </source>
</evidence>
<dbReference type="InterPro" id="IPR003695">
    <property type="entry name" value="Ppx_GppA_N"/>
</dbReference>